<feature type="non-terminal residue" evidence="1">
    <location>
        <position position="1"/>
    </location>
</feature>
<dbReference type="Proteomes" id="UP000265520">
    <property type="component" value="Unassembled WGS sequence"/>
</dbReference>
<name>A0A392VSS0_9FABA</name>
<comment type="caution">
    <text evidence="1">The sequence shown here is derived from an EMBL/GenBank/DDBJ whole genome shotgun (WGS) entry which is preliminary data.</text>
</comment>
<sequence>GTSGVKLGTGGELDSSDSRDGVELWDFGLALVSDMGLVGLVKG</sequence>
<evidence type="ECO:0000313" key="1">
    <source>
        <dbReference type="EMBL" id="MCI91326.1"/>
    </source>
</evidence>
<accession>A0A392VSS0</accession>
<proteinExistence type="predicted"/>
<keyword evidence="2" id="KW-1185">Reference proteome</keyword>
<reference evidence="1 2" key="1">
    <citation type="journal article" date="2018" name="Front. Plant Sci.">
        <title>Red Clover (Trifolium pratense) and Zigzag Clover (T. medium) - A Picture of Genomic Similarities and Differences.</title>
        <authorList>
            <person name="Dluhosova J."/>
            <person name="Istvanek J."/>
            <person name="Nedelnik J."/>
            <person name="Repkova J."/>
        </authorList>
    </citation>
    <scope>NUCLEOTIDE SEQUENCE [LARGE SCALE GENOMIC DNA]</scope>
    <source>
        <strain evidence="2">cv. 10/8</strain>
        <tissue evidence="1">Leaf</tissue>
    </source>
</reference>
<feature type="non-terminal residue" evidence="1">
    <location>
        <position position="43"/>
    </location>
</feature>
<dbReference type="EMBL" id="LXQA011269040">
    <property type="protein sequence ID" value="MCI91326.1"/>
    <property type="molecule type" value="Genomic_DNA"/>
</dbReference>
<protein>
    <submittedName>
        <fullName evidence="1">Uncharacterized protein</fullName>
    </submittedName>
</protein>
<organism evidence="1 2">
    <name type="scientific">Trifolium medium</name>
    <dbReference type="NCBI Taxonomy" id="97028"/>
    <lineage>
        <taxon>Eukaryota</taxon>
        <taxon>Viridiplantae</taxon>
        <taxon>Streptophyta</taxon>
        <taxon>Embryophyta</taxon>
        <taxon>Tracheophyta</taxon>
        <taxon>Spermatophyta</taxon>
        <taxon>Magnoliopsida</taxon>
        <taxon>eudicotyledons</taxon>
        <taxon>Gunneridae</taxon>
        <taxon>Pentapetalae</taxon>
        <taxon>rosids</taxon>
        <taxon>fabids</taxon>
        <taxon>Fabales</taxon>
        <taxon>Fabaceae</taxon>
        <taxon>Papilionoideae</taxon>
        <taxon>50 kb inversion clade</taxon>
        <taxon>NPAAA clade</taxon>
        <taxon>Hologalegina</taxon>
        <taxon>IRL clade</taxon>
        <taxon>Trifolieae</taxon>
        <taxon>Trifolium</taxon>
    </lineage>
</organism>
<dbReference type="AlphaFoldDB" id="A0A392VSS0"/>
<evidence type="ECO:0000313" key="2">
    <source>
        <dbReference type="Proteomes" id="UP000265520"/>
    </source>
</evidence>